<accession>A0A8C7HML5</accession>
<name>A0A8C7HML5_ONCKI</name>
<evidence type="ECO:0000313" key="3">
    <source>
        <dbReference type="Proteomes" id="UP000694557"/>
    </source>
</evidence>
<reference evidence="2" key="1">
    <citation type="submission" date="2025-08" db="UniProtKB">
        <authorList>
            <consortium name="Ensembl"/>
        </authorList>
    </citation>
    <scope>IDENTIFICATION</scope>
</reference>
<feature type="transmembrane region" description="Helical" evidence="1">
    <location>
        <begin position="53"/>
        <end position="74"/>
    </location>
</feature>
<dbReference type="Ensembl" id="ENSOKIT00005062468.1">
    <property type="protein sequence ID" value="ENSOKIP00005058774.1"/>
    <property type="gene ID" value="ENSOKIG00005025185.1"/>
</dbReference>
<dbReference type="GeneTree" id="ENSGT01120000277232"/>
<keyword evidence="1" id="KW-0472">Membrane</keyword>
<proteinExistence type="predicted"/>
<reference evidence="2" key="2">
    <citation type="submission" date="2025-09" db="UniProtKB">
        <authorList>
            <consortium name="Ensembl"/>
        </authorList>
    </citation>
    <scope>IDENTIFICATION</scope>
</reference>
<organism evidence="2 3">
    <name type="scientific">Oncorhynchus kisutch</name>
    <name type="common">Coho salmon</name>
    <name type="synonym">Salmo kisutch</name>
    <dbReference type="NCBI Taxonomy" id="8019"/>
    <lineage>
        <taxon>Eukaryota</taxon>
        <taxon>Metazoa</taxon>
        <taxon>Chordata</taxon>
        <taxon>Craniata</taxon>
        <taxon>Vertebrata</taxon>
        <taxon>Euteleostomi</taxon>
        <taxon>Actinopterygii</taxon>
        <taxon>Neopterygii</taxon>
        <taxon>Teleostei</taxon>
        <taxon>Protacanthopterygii</taxon>
        <taxon>Salmoniformes</taxon>
        <taxon>Salmonidae</taxon>
        <taxon>Salmoninae</taxon>
        <taxon>Oncorhynchus</taxon>
    </lineage>
</organism>
<protein>
    <submittedName>
        <fullName evidence="2">Uncharacterized protein</fullName>
    </submittedName>
</protein>
<keyword evidence="3" id="KW-1185">Reference proteome</keyword>
<dbReference type="Proteomes" id="UP000694557">
    <property type="component" value="Unassembled WGS sequence"/>
</dbReference>
<evidence type="ECO:0000313" key="2">
    <source>
        <dbReference type="Ensembl" id="ENSOKIP00005058774.1"/>
    </source>
</evidence>
<evidence type="ECO:0000256" key="1">
    <source>
        <dbReference type="SAM" id="Phobius"/>
    </source>
</evidence>
<sequence>PRNVGLTGLGTVGLTGLGTVGLTGLGTVGLTGLGTVGLTGLGTVGLTGLGTVGLTGLGTVGLTGLGTVGLTALFRGRMTDLAGKECRLAGNINQVKLCHFSFQVYYCWVRTNMYWIRYVTAGLEPICAASGRLLLG</sequence>
<feature type="transmembrane region" description="Helical" evidence="1">
    <location>
        <begin position="12"/>
        <end position="33"/>
    </location>
</feature>
<dbReference type="AlphaFoldDB" id="A0A8C7HML5"/>
<keyword evidence="1" id="KW-1133">Transmembrane helix</keyword>
<keyword evidence="1" id="KW-0812">Transmembrane</keyword>